<dbReference type="AlphaFoldDB" id="A0A1H7QKX9"/>
<dbReference type="InterPro" id="IPR020904">
    <property type="entry name" value="Sc_DH/Rdtase_CS"/>
</dbReference>
<comment type="similarity">
    <text evidence="1">Belongs to the short-chain dehydrogenases/reductases (SDR) family.</text>
</comment>
<keyword evidence="4" id="KW-1185">Reference proteome</keyword>
<evidence type="ECO:0000313" key="3">
    <source>
        <dbReference type="EMBL" id="SEL48264.1"/>
    </source>
</evidence>
<accession>A0A1H7QKX9</accession>
<dbReference type="GO" id="GO:0016491">
    <property type="term" value="F:oxidoreductase activity"/>
    <property type="evidence" value="ECO:0007669"/>
    <property type="project" value="UniProtKB-KW"/>
</dbReference>
<keyword evidence="2" id="KW-0560">Oxidoreductase</keyword>
<dbReference type="InterPro" id="IPR002347">
    <property type="entry name" value="SDR_fam"/>
</dbReference>
<dbReference type="EMBL" id="FOAN01000004">
    <property type="protein sequence ID" value="SEL48264.1"/>
    <property type="molecule type" value="Genomic_DNA"/>
</dbReference>
<dbReference type="RefSeq" id="WP_091836004.1">
    <property type="nucleotide sequence ID" value="NZ_FOAN01000004.1"/>
</dbReference>
<sequence length="255" mass="26567">MLEDLKGLRALVTGSSTGIGAAVAKAYAANGMRVVVHYKSSEAEANAVAAEIRAAGGEAHVLQADVADSKQAVALVDKAADKLGGLDVLVNNAGALVKRTSIAEIEDEFFDSVVDLNVRSVVMASKAALPYLKKSGSRASVINLSSIAARNGGGPGSSLYASSKAFVLNLTRGMAKEFVPFGIRVNGVSPGVIMTPFHERYSTAEQVEAMRKTVPMERVGTPQDNVGVFLFLASPAMSGYITGQTIEVNGGQYMV</sequence>
<dbReference type="Pfam" id="PF13561">
    <property type="entry name" value="adh_short_C2"/>
    <property type="match status" value="1"/>
</dbReference>
<dbReference type="PROSITE" id="PS00061">
    <property type="entry name" value="ADH_SHORT"/>
    <property type="match status" value="1"/>
</dbReference>
<evidence type="ECO:0000256" key="2">
    <source>
        <dbReference type="ARBA" id="ARBA00023002"/>
    </source>
</evidence>
<reference evidence="4" key="1">
    <citation type="submission" date="2016-10" db="EMBL/GenBank/DDBJ databases">
        <authorList>
            <person name="Varghese N."/>
            <person name="Submissions S."/>
        </authorList>
    </citation>
    <scope>NUCLEOTIDE SEQUENCE [LARGE SCALE GENOMIC DNA]</scope>
    <source>
        <strain evidence="4">LMG 26383,CCUG 61248,R- 45681</strain>
    </source>
</reference>
<dbReference type="STRING" id="1036779.SAMN04515666_10428"/>
<dbReference type="SUPFAM" id="SSF51735">
    <property type="entry name" value="NAD(P)-binding Rossmann-fold domains"/>
    <property type="match status" value="1"/>
</dbReference>
<dbReference type="PRINTS" id="PR00081">
    <property type="entry name" value="GDHRDH"/>
</dbReference>
<dbReference type="PANTHER" id="PTHR43639:SF1">
    <property type="entry name" value="SHORT-CHAIN DEHYDROGENASE_REDUCTASE FAMILY PROTEIN"/>
    <property type="match status" value="1"/>
</dbReference>
<dbReference type="PANTHER" id="PTHR43639">
    <property type="entry name" value="OXIDOREDUCTASE, SHORT-CHAIN DEHYDROGENASE/REDUCTASE FAMILY (AFU_ORTHOLOGUE AFUA_5G02870)"/>
    <property type="match status" value="1"/>
</dbReference>
<dbReference type="CDD" id="cd05233">
    <property type="entry name" value="SDR_c"/>
    <property type="match status" value="1"/>
</dbReference>
<dbReference type="Gene3D" id="3.40.50.720">
    <property type="entry name" value="NAD(P)-binding Rossmann-like Domain"/>
    <property type="match status" value="1"/>
</dbReference>
<dbReference type="InterPro" id="IPR036291">
    <property type="entry name" value="NAD(P)-bd_dom_sf"/>
</dbReference>
<dbReference type="PRINTS" id="PR00080">
    <property type="entry name" value="SDRFAMILY"/>
</dbReference>
<dbReference type="OrthoDB" id="154414at2"/>
<name>A0A1H7QKX9_9HYPH</name>
<proteinExistence type="inferred from homology"/>
<gene>
    <name evidence="3" type="ORF">SAMN04515666_10428</name>
</gene>
<evidence type="ECO:0000256" key="1">
    <source>
        <dbReference type="ARBA" id="ARBA00006484"/>
    </source>
</evidence>
<evidence type="ECO:0000313" key="4">
    <source>
        <dbReference type="Proteomes" id="UP000199664"/>
    </source>
</evidence>
<dbReference type="FunFam" id="3.40.50.720:FF:000084">
    <property type="entry name" value="Short-chain dehydrogenase reductase"/>
    <property type="match status" value="1"/>
</dbReference>
<organism evidence="3 4">
    <name type="scientific">Bosea lupini</name>
    <dbReference type="NCBI Taxonomy" id="1036779"/>
    <lineage>
        <taxon>Bacteria</taxon>
        <taxon>Pseudomonadati</taxon>
        <taxon>Pseudomonadota</taxon>
        <taxon>Alphaproteobacteria</taxon>
        <taxon>Hyphomicrobiales</taxon>
        <taxon>Boseaceae</taxon>
        <taxon>Bosea</taxon>
    </lineage>
</organism>
<protein>
    <submittedName>
        <fullName evidence="3">3-oxoacyl-[acyl-carrier protein] reductase</fullName>
    </submittedName>
</protein>
<dbReference type="Proteomes" id="UP000199664">
    <property type="component" value="Unassembled WGS sequence"/>
</dbReference>